<dbReference type="InterPro" id="IPR036291">
    <property type="entry name" value="NAD(P)-bd_dom_sf"/>
</dbReference>
<protein>
    <submittedName>
        <fullName evidence="2">2-deoxy-D-gluconate 3-dehydrogenase</fullName>
    </submittedName>
</protein>
<dbReference type="PRINTS" id="PR00080">
    <property type="entry name" value="SDRFAMILY"/>
</dbReference>
<dbReference type="Proteomes" id="UP000264036">
    <property type="component" value="Unassembled WGS sequence"/>
</dbReference>
<comment type="similarity">
    <text evidence="1">Belongs to the short-chain dehydrogenases/reductases (SDR) family.</text>
</comment>
<evidence type="ECO:0000313" key="2">
    <source>
        <dbReference type="EMBL" id="HBP29693.1"/>
    </source>
</evidence>
<dbReference type="PRINTS" id="PR00081">
    <property type="entry name" value="GDHRDH"/>
</dbReference>
<name>A0A356LF95_9BURK</name>
<gene>
    <name evidence="2" type="ORF">DD666_09790</name>
</gene>
<accession>A0A356LF95</accession>
<dbReference type="SUPFAM" id="SSF51735">
    <property type="entry name" value="NAD(P)-binding Rossmann-fold domains"/>
    <property type="match status" value="1"/>
</dbReference>
<dbReference type="EMBL" id="DOEK01000027">
    <property type="protein sequence ID" value="HBP29693.1"/>
    <property type="molecule type" value="Genomic_DNA"/>
</dbReference>
<dbReference type="PANTHER" id="PTHR42760">
    <property type="entry name" value="SHORT-CHAIN DEHYDROGENASES/REDUCTASES FAMILY MEMBER"/>
    <property type="match status" value="1"/>
</dbReference>
<dbReference type="CDD" id="cd05233">
    <property type="entry name" value="SDR_c"/>
    <property type="match status" value="1"/>
</dbReference>
<reference evidence="2 3" key="1">
    <citation type="journal article" date="2018" name="Nat. Biotechnol.">
        <title>A standardized bacterial taxonomy based on genome phylogeny substantially revises the tree of life.</title>
        <authorList>
            <person name="Parks D.H."/>
            <person name="Chuvochina M."/>
            <person name="Waite D.W."/>
            <person name="Rinke C."/>
            <person name="Skarshewski A."/>
            <person name="Chaumeil P.A."/>
            <person name="Hugenholtz P."/>
        </authorList>
    </citation>
    <scope>NUCLEOTIDE SEQUENCE [LARGE SCALE GENOMIC DNA]</scope>
    <source>
        <strain evidence="2">UBA10707</strain>
    </source>
</reference>
<dbReference type="FunFam" id="3.40.50.720:FF:000084">
    <property type="entry name" value="Short-chain dehydrogenase reductase"/>
    <property type="match status" value="1"/>
</dbReference>
<dbReference type="Gene3D" id="3.40.50.720">
    <property type="entry name" value="NAD(P)-binding Rossmann-like Domain"/>
    <property type="match status" value="1"/>
</dbReference>
<dbReference type="Pfam" id="PF13561">
    <property type="entry name" value="adh_short_C2"/>
    <property type="match status" value="1"/>
</dbReference>
<comment type="caution">
    <text evidence="2">The sequence shown here is derived from an EMBL/GenBank/DDBJ whole genome shotgun (WGS) entry which is preliminary data.</text>
</comment>
<evidence type="ECO:0000256" key="1">
    <source>
        <dbReference type="ARBA" id="ARBA00006484"/>
    </source>
</evidence>
<dbReference type="PANTHER" id="PTHR42760:SF123">
    <property type="entry name" value="OXIDOREDUCTASE"/>
    <property type="match status" value="1"/>
</dbReference>
<dbReference type="PROSITE" id="PS00061">
    <property type="entry name" value="ADH_SHORT"/>
    <property type="match status" value="1"/>
</dbReference>
<dbReference type="AlphaFoldDB" id="A0A356LF95"/>
<dbReference type="GO" id="GO:0030497">
    <property type="term" value="P:fatty acid elongation"/>
    <property type="evidence" value="ECO:0007669"/>
    <property type="project" value="TreeGrafter"/>
</dbReference>
<dbReference type="InterPro" id="IPR002347">
    <property type="entry name" value="SDR_fam"/>
</dbReference>
<evidence type="ECO:0000313" key="3">
    <source>
        <dbReference type="Proteomes" id="UP000264036"/>
    </source>
</evidence>
<organism evidence="2 3">
    <name type="scientific">Advenella kashmirensis</name>
    <dbReference type="NCBI Taxonomy" id="310575"/>
    <lineage>
        <taxon>Bacteria</taxon>
        <taxon>Pseudomonadati</taxon>
        <taxon>Pseudomonadota</taxon>
        <taxon>Betaproteobacteria</taxon>
        <taxon>Burkholderiales</taxon>
        <taxon>Alcaligenaceae</taxon>
    </lineage>
</organism>
<sequence>MNDTWLGIAGRVVAVTGANGGIGRATVRALLENGAHVAMLDRQALSPGEVAQLRGDAKGECLSLACDVANDDQVAATAEIVTRQLGNCFALVNNAAVSVQGHLDAIDIADWQRQIDVNLTGYLRCARAFGQSMQARGEGAIVHIASIAGSNPQPFSGAYSTTKAAILMLSRQLAVEWGPQGVRSNVISPGLIRTPLTEPYYVDPQVREQRENAVPQRRIGMSEDIANVAVFLISNRSAYVNGAEIVVDGGFTQSLMSHIPRPRRA</sequence>
<dbReference type="InterPro" id="IPR020904">
    <property type="entry name" value="Sc_DH/Rdtase_CS"/>
</dbReference>
<proteinExistence type="inferred from homology"/>
<dbReference type="GO" id="GO:0016616">
    <property type="term" value="F:oxidoreductase activity, acting on the CH-OH group of donors, NAD or NADP as acceptor"/>
    <property type="evidence" value="ECO:0007669"/>
    <property type="project" value="TreeGrafter"/>
</dbReference>